<sequence>MAVLYIYSLVHAVKGPEVQGIAHRRQIAEEGARGTGVDIFN</sequence>
<dbReference type="Proteomes" id="UP000003273">
    <property type="component" value="Unassembled WGS sequence"/>
</dbReference>
<gene>
    <name evidence="1" type="ORF">MICAE_1080002</name>
</gene>
<dbReference type="HOGENOM" id="CLU_3272777_0_0_3"/>
<accession>I4GQK7</accession>
<name>I4GQK7_MICAE</name>
<protein>
    <submittedName>
        <fullName evidence="1">Uncharacterized protein</fullName>
    </submittedName>
</protein>
<evidence type="ECO:0000313" key="2">
    <source>
        <dbReference type="Proteomes" id="UP000003273"/>
    </source>
</evidence>
<evidence type="ECO:0000313" key="1">
    <source>
        <dbReference type="EMBL" id="CCI12081.1"/>
    </source>
</evidence>
<comment type="caution">
    <text evidence="1">The sequence shown here is derived from an EMBL/GenBank/DDBJ whole genome shotgun (WGS) entry which is preliminary data.</text>
</comment>
<dbReference type="AlphaFoldDB" id="I4GQK7"/>
<reference evidence="1 2" key="1">
    <citation type="submission" date="2012-04" db="EMBL/GenBank/DDBJ databases">
        <authorList>
            <person name="Genoscope - CEA"/>
        </authorList>
    </citation>
    <scope>NUCLEOTIDE SEQUENCE [LARGE SCALE GENOMIC DNA]</scope>
    <source>
        <strain evidence="1 2">9806</strain>
    </source>
</reference>
<proteinExistence type="predicted"/>
<dbReference type="EMBL" id="CAIL01000011">
    <property type="protein sequence ID" value="CCI12081.1"/>
    <property type="molecule type" value="Genomic_DNA"/>
</dbReference>
<organism evidence="1 2">
    <name type="scientific">Microcystis aeruginosa PCC 9806</name>
    <dbReference type="NCBI Taxonomy" id="1160282"/>
    <lineage>
        <taxon>Bacteria</taxon>
        <taxon>Bacillati</taxon>
        <taxon>Cyanobacteriota</taxon>
        <taxon>Cyanophyceae</taxon>
        <taxon>Oscillatoriophycideae</taxon>
        <taxon>Chroococcales</taxon>
        <taxon>Microcystaceae</taxon>
        <taxon>Microcystis</taxon>
    </lineage>
</organism>